<reference evidence="2 3" key="1">
    <citation type="journal article" date="2014" name="Agronomy (Basel)">
        <title>A Draft Genome Sequence for Ensete ventricosum, the Drought-Tolerant Tree Against Hunger.</title>
        <authorList>
            <person name="Harrison J."/>
            <person name="Moore K.A."/>
            <person name="Paszkiewicz K."/>
            <person name="Jones T."/>
            <person name="Grant M."/>
            <person name="Ambacheew D."/>
            <person name="Muzemil S."/>
            <person name="Studholme D.J."/>
        </authorList>
    </citation>
    <scope>NUCLEOTIDE SEQUENCE [LARGE SCALE GENOMIC DNA]</scope>
</reference>
<dbReference type="AlphaFoldDB" id="A0A427A9K4"/>
<feature type="compositionally biased region" description="Basic and acidic residues" evidence="1">
    <location>
        <begin position="1"/>
        <end position="13"/>
    </location>
</feature>
<organism evidence="2 3">
    <name type="scientific">Ensete ventricosum</name>
    <name type="common">Abyssinian banana</name>
    <name type="synonym">Musa ensete</name>
    <dbReference type="NCBI Taxonomy" id="4639"/>
    <lineage>
        <taxon>Eukaryota</taxon>
        <taxon>Viridiplantae</taxon>
        <taxon>Streptophyta</taxon>
        <taxon>Embryophyta</taxon>
        <taxon>Tracheophyta</taxon>
        <taxon>Spermatophyta</taxon>
        <taxon>Magnoliopsida</taxon>
        <taxon>Liliopsida</taxon>
        <taxon>Zingiberales</taxon>
        <taxon>Musaceae</taxon>
        <taxon>Ensete</taxon>
    </lineage>
</organism>
<dbReference type="Proteomes" id="UP000287651">
    <property type="component" value="Unassembled WGS sequence"/>
</dbReference>
<evidence type="ECO:0000256" key="1">
    <source>
        <dbReference type="SAM" id="MobiDB-lite"/>
    </source>
</evidence>
<evidence type="ECO:0000313" key="2">
    <source>
        <dbReference type="EMBL" id="RRT72905.1"/>
    </source>
</evidence>
<accession>A0A427A9K4</accession>
<gene>
    <name evidence="2" type="ORF">B296_00014167</name>
</gene>
<evidence type="ECO:0000313" key="3">
    <source>
        <dbReference type="Proteomes" id="UP000287651"/>
    </source>
</evidence>
<sequence>MADEHAEKPRLFEVGELAAEEVPAESGSGAEKKGREEGDEDCGLKRQKVEGSSEEEKTDGVDGKTEGGGDLEVGGCGDGMESVAANVGPKGLKSSVEMFEYFLKLLCSWSPDLDINKVRLFVLVANFLSFCW</sequence>
<feature type="region of interest" description="Disordered" evidence="1">
    <location>
        <begin position="1"/>
        <end position="75"/>
    </location>
</feature>
<dbReference type="EMBL" id="AMZH03003256">
    <property type="protein sequence ID" value="RRT72905.1"/>
    <property type="molecule type" value="Genomic_DNA"/>
</dbReference>
<name>A0A427A9K4_ENSVE</name>
<feature type="compositionally biased region" description="Basic and acidic residues" evidence="1">
    <location>
        <begin position="30"/>
        <end position="67"/>
    </location>
</feature>
<protein>
    <submittedName>
        <fullName evidence="2">Uncharacterized protein</fullName>
    </submittedName>
</protein>
<comment type="caution">
    <text evidence="2">The sequence shown here is derived from an EMBL/GenBank/DDBJ whole genome shotgun (WGS) entry which is preliminary data.</text>
</comment>
<proteinExistence type="predicted"/>